<feature type="region of interest" description="Disordered" evidence="5">
    <location>
        <begin position="1"/>
        <end position="77"/>
    </location>
</feature>
<dbReference type="EMBL" id="LCWV01000004">
    <property type="protein sequence ID" value="PWI74004.1"/>
    <property type="molecule type" value="Genomic_DNA"/>
</dbReference>
<name>A0A179GS76_PURLI</name>
<proteinExistence type="predicted"/>
<reference evidence="8" key="1">
    <citation type="submission" date="2015-05" db="EMBL/GenBank/DDBJ databases">
        <authorList>
            <person name="Wang D.B."/>
            <person name="Wang M."/>
        </authorList>
    </citation>
    <scope>NUCLEOTIDE SEQUENCE</scope>
    <source>
        <strain evidence="8">36-1</strain>
    </source>
</reference>
<dbReference type="EMBL" id="LSBH01000004">
    <property type="protein sequence ID" value="OAQ80131.1"/>
    <property type="molecule type" value="Genomic_DNA"/>
</dbReference>
<dbReference type="SUPFAM" id="SSF69065">
    <property type="entry name" value="RNase III domain-like"/>
    <property type="match status" value="1"/>
</dbReference>
<evidence type="ECO:0000259" key="6">
    <source>
        <dbReference type="PROSITE" id="PS50142"/>
    </source>
</evidence>
<dbReference type="CDD" id="cd00593">
    <property type="entry name" value="RIBOc"/>
    <property type="match status" value="1"/>
</dbReference>
<keyword evidence="1" id="KW-0540">Nuclease</keyword>
<evidence type="ECO:0000313" key="10">
    <source>
        <dbReference type="Proteomes" id="UP000245956"/>
    </source>
</evidence>
<evidence type="ECO:0000256" key="2">
    <source>
        <dbReference type="ARBA" id="ARBA00022759"/>
    </source>
</evidence>
<keyword evidence="4" id="KW-0694">RNA-binding</keyword>
<dbReference type="GO" id="GO:0003723">
    <property type="term" value="F:RNA binding"/>
    <property type="evidence" value="ECO:0007669"/>
    <property type="project" value="UniProtKB-KW"/>
</dbReference>
<feature type="compositionally biased region" description="Basic and acidic residues" evidence="5">
    <location>
        <begin position="26"/>
        <end position="38"/>
    </location>
</feature>
<dbReference type="Gene3D" id="3.30.160.20">
    <property type="match status" value="1"/>
</dbReference>
<dbReference type="GO" id="GO:0006364">
    <property type="term" value="P:rRNA processing"/>
    <property type="evidence" value="ECO:0007669"/>
    <property type="project" value="TreeGrafter"/>
</dbReference>
<keyword evidence="2" id="KW-0255">Endonuclease</keyword>
<dbReference type="PANTHER" id="PTHR11207">
    <property type="entry name" value="RIBONUCLEASE III"/>
    <property type="match status" value="1"/>
</dbReference>
<dbReference type="GO" id="GO:0006369">
    <property type="term" value="P:termination of RNA polymerase II transcription"/>
    <property type="evidence" value="ECO:0007669"/>
    <property type="project" value="TreeGrafter"/>
</dbReference>
<protein>
    <submittedName>
        <fullName evidence="8">Abhydrolase domain-containing protein</fullName>
    </submittedName>
    <submittedName>
        <fullName evidence="7">Nucleolar RNAse III</fullName>
    </submittedName>
</protein>
<gene>
    <name evidence="8" type="ORF">PCL_09280</name>
    <name evidence="7" type="ORF">VFPBJ_05716</name>
</gene>
<evidence type="ECO:0000256" key="1">
    <source>
        <dbReference type="ARBA" id="ARBA00022722"/>
    </source>
</evidence>
<dbReference type="Proteomes" id="UP000245956">
    <property type="component" value="Unassembled WGS sequence"/>
</dbReference>
<dbReference type="GO" id="GO:0004525">
    <property type="term" value="F:ribonuclease III activity"/>
    <property type="evidence" value="ECO:0007669"/>
    <property type="project" value="InterPro"/>
</dbReference>
<dbReference type="PANTHER" id="PTHR11207:SF0">
    <property type="entry name" value="RIBONUCLEASE 3"/>
    <property type="match status" value="1"/>
</dbReference>
<evidence type="ECO:0000256" key="3">
    <source>
        <dbReference type="ARBA" id="ARBA00022801"/>
    </source>
</evidence>
<dbReference type="Gene3D" id="1.10.1520.10">
    <property type="entry name" value="Ribonuclease III domain"/>
    <property type="match status" value="1"/>
</dbReference>
<evidence type="ECO:0000256" key="5">
    <source>
        <dbReference type="SAM" id="MobiDB-lite"/>
    </source>
</evidence>
<dbReference type="AlphaFoldDB" id="A0A179GS76"/>
<organism evidence="7 9">
    <name type="scientific">Purpureocillium lilacinum</name>
    <name type="common">Paecilomyces lilacinus</name>
    <dbReference type="NCBI Taxonomy" id="33203"/>
    <lineage>
        <taxon>Eukaryota</taxon>
        <taxon>Fungi</taxon>
        <taxon>Dikarya</taxon>
        <taxon>Ascomycota</taxon>
        <taxon>Pezizomycotina</taxon>
        <taxon>Sordariomycetes</taxon>
        <taxon>Hypocreomycetidae</taxon>
        <taxon>Hypocreales</taxon>
        <taxon>Ophiocordycipitaceae</taxon>
        <taxon>Purpureocillium</taxon>
    </lineage>
</organism>
<dbReference type="GO" id="GO:0005654">
    <property type="term" value="C:nucleoplasm"/>
    <property type="evidence" value="ECO:0007669"/>
    <property type="project" value="TreeGrafter"/>
</dbReference>
<evidence type="ECO:0000313" key="7">
    <source>
        <dbReference type="EMBL" id="OAQ80131.1"/>
    </source>
</evidence>
<feature type="domain" description="RNase III" evidence="6">
    <location>
        <begin position="74"/>
        <end position="196"/>
    </location>
</feature>
<reference evidence="8 10" key="2">
    <citation type="journal article" date="2016" name="Front. Microbiol.">
        <title>Genome and transcriptome sequences reveal the specific parasitism of the nematophagous Purpureocillium lilacinum 36-1.</title>
        <authorList>
            <person name="Xie J."/>
            <person name="Li S."/>
            <person name="Mo C."/>
            <person name="Xiao X."/>
            <person name="Peng D."/>
            <person name="Wang G."/>
            <person name="Xiao Y."/>
        </authorList>
    </citation>
    <scope>NUCLEOTIDE SEQUENCE [LARGE SCALE GENOMIC DNA]</scope>
    <source>
        <strain evidence="8 10">36-1</strain>
    </source>
</reference>
<evidence type="ECO:0000313" key="9">
    <source>
        <dbReference type="Proteomes" id="UP000078240"/>
    </source>
</evidence>
<dbReference type="InterPro" id="IPR036389">
    <property type="entry name" value="RNase_III_sf"/>
</dbReference>
<feature type="compositionally biased region" description="Polar residues" evidence="5">
    <location>
        <begin position="43"/>
        <end position="52"/>
    </location>
</feature>
<comment type="caution">
    <text evidence="7">The sequence shown here is derived from an EMBL/GenBank/DDBJ whole genome shotgun (WGS) entry which is preliminary data.</text>
</comment>
<sequence length="357" mass="38861">MAKRPASSLEAGEVLSQSDQASSKRPRQDESEPPKDGQPRPMQPNSSESMPSLTDFVPWKSSEISSQLPPLPQVKDPELEKRAFTHPGVPRNGEESYERLEWLGDAYIELAATGLIFKTFPKTPAGRCSQLRELLVRNTTLAGYFREYNMSSKAILPTEFHGDRGLGRGRSSDKDLCKTQADMFEAYFGAVVASDPQHGKAVALAWIRALWGQTLKEKIVEYETKHGASAGASAVASAPASKATPAPSDVNAKLNPKDRLRAAIGAKGVLISYLDIPGNKKDKNNGLPLYTVGVYLDGWGENKKLLGTGTALQKKEAGHKAAAQALENKKLMRVYETKKKAFQEALAAAQESETPRP</sequence>
<reference evidence="7 9" key="3">
    <citation type="submission" date="2016-01" db="EMBL/GenBank/DDBJ databases">
        <title>Biosynthesis of antibiotic leucinostatins and their inhibition on Phytophthora in bio-control Purpureocillium lilacinum.</title>
        <authorList>
            <person name="Wang G."/>
            <person name="Liu Z."/>
            <person name="Lin R."/>
            <person name="Li E."/>
            <person name="Mao Z."/>
            <person name="Ling J."/>
            <person name="Yin W."/>
            <person name="Xie B."/>
        </authorList>
    </citation>
    <scope>NUCLEOTIDE SEQUENCE [LARGE SCALE GENOMIC DNA]</scope>
    <source>
        <strain evidence="7">PLBJ-1</strain>
    </source>
</reference>
<dbReference type="InterPro" id="IPR014720">
    <property type="entry name" value="dsRBD_dom"/>
</dbReference>
<dbReference type="Proteomes" id="UP000078240">
    <property type="component" value="Unassembled WGS sequence"/>
</dbReference>
<dbReference type="Pfam" id="PF00636">
    <property type="entry name" value="Ribonuclease_3"/>
    <property type="match status" value="1"/>
</dbReference>
<dbReference type="PROSITE" id="PS00517">
    <property type="entry name" value="RNASE_3_1"/>
    <property type="match status" value="1"/>
</dbReference>
<keyword evidence="3 8" id="KW-0378">Hydrolase</keyword>
<dbReference type="PROSITE" id="PS50142">
    <property type="entry name" value="RNASE_3_2"/>
    <property type="match status" value="1"/>
</dbReference>
<dbReference type="SUPFAM" id="SSF54768">
    <property type="entry name" value="dsRNA-binding domain-like"/>
    <property type="match status" value="1"/>
</dbReference>
<dbReference type="InterPro" id="IPR000999">
    <property type="entry name" value="RNase_III_dom"/>
</dbReference>
<evidence type="ECO:0000313" key="8">
    <source>
        <dbReference type="EMBL" id="PWI74004.1"/>
    </source>
</evidence>
<dbReference type="SMART" id="SM00535">
    <property type="entry name" value="RIBOc"/>
    <property type="match status" value="1"/>
</dbReference>
<dbReference type="GO" id="GO:0034475">
    <property type="term" value="P:U4 snRNA 3'-end processing"/>
    <property type="evidence" value="ECO:0007669"/>
    <property type="project" value="TreeGrafter"/>
</dbReference>
<evidence type="ECO:0000256" key="4">
    <source>
        <dbReference type="ARBA" id="ARBA00022884"/>
    </source>
</evidence>
<dbReference type="SMART" id="SM00358">
    <property type="entry name" value="DSRM"/>
    <property type="match status" value="1"/>
</dbReference>
<accession>A0A179GS76</accession>